<feature type="region of interest" description="Disordered" evidence="1">
    <location>
        <begin position="124"/>
        <end position="150"/>
    </location>
</feature>
<dbReference type="Gene3D" id="3.40.50.12700">
    <property type="match status" value="1"/>
</dbReference>
<keyword evidence="3" id="KW-1185">Reference proteome</keyword>
<comment type="caution">
    <text evidence="2">The sequence shown here is derived from an EMBL/GenBank/DDBJ whole genome shotgun (WGS) entry which is preliminary data.</text>
</comment>
<evidence type="ECO:0000313" key="2">
    <source>
        <dbReference type="EMBL" id="KAK0147900.1"/>
    </source>
</evidence>
<accession>A0AA47MXD6</accession>
<evidence type="ECO:0000313" key="3">
    <source>
        <dbReference type="Proteomes" id="UP001174136"/>
    </source>
</evidence>
<reference evidence="2" key="1">
    <citation type="journal article" date="2023" name="Front. Mar. Sci.">
        <title>A new Merluccius polli reference genome to investigate the effects of global change in West African waters.</title>
        <authorList>
            <person name="Mateo J.L."/>
            <person name="Blanco-Fernandez C."/>
            <person name="Garcia-Vazquez E."/>
            <person name="Machado-Schiaffino G."/>
        </authorList>
    </citation>
    <scope>NUCLEOTIDE SEQUENCE</scope>
    <source>
        <strain evidence="2">C29</strain>
        <tissue evidence="2">Fin</tissue>
    </source>
</reference>
<evidence type="ECO:0000256" key="1">
    <source>
        <dbReference type="SAM" id="MobiDB-lite"/>
    </source>
</evidence>
<protein>
    <submittedName>
        <fullName evidence="2">Uncharacterized protein</fullName>
    </submittedName>
</protein>
<dbReference type="Proteomes" id="UP001174136">
    <property type="component" value="Unassembled WGS sequence"/>
</dbReference>
<proteinExistence type="predicted"/>
<feature type="compositionally biased region" description="Basic residues" evidence="1">
    <location>
        <begin position="135"/>
        <end position="150"/>
    </location>
</feature>
<name>A0AA47MXD6_MERPO</name>
<dbReference type="EMBL" id="JAOPHQ010002277">
    <property type="protein sequence ID" value="KAK0147900.1"/>
    <property type="molecule type" value="Genomic_DNA"/>
</dbReference>
<organism evidence="2 3">
    <name type="scientific">Merluccius polli</name>
    <name type="common">Benguela hake</name>
    <name type="synonym">Merluccius cadenati</name>
    <dbReference type="NCBI Taxonomy" id="89951"/>
    <lineage>
        <taxon>Eukaryota</taxon>
        <taxon>Metazoa</taxon>
        <taxon>Chordata</taxon>
        <taxon>Craniata</taxon>
        <taxon>Vertebrata</taxon>
        <taxon>Euteleostomi</taxon>
        <taxon>Actinopterygii</taxon>
        <taxon>Neopterygii</taxon>
        <taxon>Teleostei</taxon>
        <taxon>Neoteleostei</taxon>
        <taxon>Acanthomorphata</taxon>
        <taxon>Zeiogadaria</taxon>
        <taxon>Gadariae</taxon>
        <taxon>Gadiformes</taxon>
        <taxon>Gadoidei</taxon>
        <taxon>Merlucciidae</taxon>
        <taxon>Merluccius</taxon>
    </lineage>
</organism>
<sequence>MDPHPEREAPDWPRPRVEAQFKSQFRIRLRQSEVTKINVESVCRYAKTMSDTVVFSGPLPNVTSDIMYSRMASFHCWLSRWCPANHQSTHYTREFLLFLRNSDAGIVVPPAALPPEIIRSAAPPAENQKWAPRTGVRKRGRRGGVRQRLKRQGHRRIPLPSIFLGNVQSLRNKVDELQAKVKFLPEYKNACLLALTETWLKEQDPLSDLELDGFGEPVRLDRDSTLSIESDDDVHFCLLPVSSLMAEKPNPGSTGSVAVCGYHLDTAAARCCGQQPYPPGQQVLFCTFEAFLLAPSRALTLL</sequence>
<gene>
    <name evidence="2" type="ORF">N1851_012361</name>
</gene>
<dbReference type="AlphaFoldDB" id="A0AA47MXD6"/>